<dbReference type="GO" id="GO:0007155">
    <property type="term" value="P:cell adhesion"/>
    <property type="evidence" value="ECO:0007669"/>
    <property type="project" value="InterPro"/>
</dbReference>
<feature type="compositionally biased region" description="Low complexity" evidence="7">
    <location>
        <begin position="174"/>
        <end position="183"/>
    </location>
</feature>
<comment type="cofactor">
    <cofactor evidence="1">
        <name>Zn(2+)</name>
        <dbReference type="ChEBI" id="CHEBI:29105"/>
    </cofactor>
</comment>
<dbReference type="InterPro" id="IPR001577">
    <property type="entry name" value="Peptidase_M8"/>
</dbReference>
<dbReference type="AlphaFoldDB" id="A0A1M7HQ90"/>
<keyword evidence="4" id="KW-0378">Hydrolase</keyword>
<evidence type="ECO:0000256" key="6">
    <source>
        <dbReference type="ARBA" id="ARBA00023049"/>
    </source>
</evidence>
<organism evidence="8 9">
    <name type="scientific">Roseovarius pacificus</name>
    <dbReference type="NCBI Taxonomy" id="337701"/>
    <lineage>
        <taxon>Bacteria</taxon>
        <taxon>Pseudomonadati</taxon>
        <taxon>Pseudomonadota</taxon>
        <taxon>Alphaproteobacteria</taxon>
        <taxon>Rhodobacterales</taxon>
        <taxon>Roseobacteraceae</taxon>
        <taxon>Roseovarius</taxon>
    </lineage>
</organism>
<dbReference type="STRING" id="337701.SAMN05444398_11360"/>
<dbReference type="SUPFAM" id="SSF55486">
    <property type="entry name" value="Metalloproteases ('zincins'), catalytic domain"/>
    <property type="match status" value="1"/>
</dbReference>
<dbReference type="EMBL" id="FRBR01000013">
    <property type="protein sequence ID" value="SHM30732.1"/>
    <property type="molecule type" value="Genomic_DNA"/>
</dbReference>
<feature type="compositionally biased region" description="Gly residues" evidence="7">
    <location>
        <begin position="159"/>
        <end position="173"/>
    </location>
</feature>
<name>A0A1M7HQ90_9RHOB</name>
<accession>A0A1M7HQ90</accession>
<feature type="region of interest" description="Disordered" evidence="7">
    <location>
        <begin position="1"/>
        <end position="20"/>
    </location>
</feature>
<evidence type="ECO:0000313" key="9">
    <source>
        <dbReference type="Proteomes" id="UP000183974"/>
    </source>
</evidence>
<dbReference type="GO" id="GO:0006508">
    <property type="term" value="P:proteolysis"/>
    <property type="evidence" value="ECO:0007669"/>
    <property type="project" value="UniProtKB-KW"/>
</dbReference>
<dbReference type="OrthoDB" id="61573at2"/>
<feature type="compositionally biased region" description="Basic and acidic residues" evidence="7">
    <location>
        <begin position="109"/>
        <end position="118"/>
    </location>
</feature>
<feature type="compositionally biased region" description="Basic and acidic residues" evidence="7">
    <location>
        <begin position="89"/>
        <end position="100"/>
    </location>
</feature>
<dbReference type="GO" id="GO:0046872">
    <property type="term" value="F:metal ion binding"/>
    <property type="evidence" value="ECO:0007669"/>
    <property type="project" value="UniProtKB-KW"/>
</dbReference>
<gene>
    <name evidence="8" type="ORF">SAMN05444398_11360</name>
</gene>
<feature type="region of interest" description="Disordered" evidence="7">
    <location>
        <begin position="89"/>
        <end position="189"/>
    </location>
</feature>
<dbReference type="Proteomes" id="UP000183974">
    <property type="component" value="Unassembled WGS sequence"/>
</dbReference>
<keyword evidence="9" id="KW-1185">Reference proteome</keyword>
<proteinExistence type="predicted"/>
<dbReference type="Pfam" id="PF01457">
    <property type="entry name" value="Peptidase_M8"/>
    <property type="match status" value="1"/>
</dbReference>
<dbReference type="Gene3D" id="3.90.132.10">
    <property type="entry name" value="Leishmanolysin , domain 2"/>
    <property type="match status" value="1"/>
</dbReference>
<sequence>MKRDDLFGQNGPLADVLPPEFDSDTVETFFARGEGPQPDRAGPPEHAAVWRHGGEDVPEIPDLESLFPDAAQHALEGLMRAAENAATDLDERARPLKEFAAEDDDDHDHDDQIVDAEAKPVWAGGGKNSTDDGGTSGSKGKGNGKNKDKTDSGDTTDGGDTGGTDGGDTGGTDTGETNTGSDNPDVYVSGLDTPDGFNIELLFDGLWTDAQKAALANAAEAISDFITGDLPSHNGIDDIRITVTKAAIDGDGGAWATGGPRSLRSDSYLPSTGVLTFDEADVDALDSKGLWEDLATHEMMHALGFGTLFSTLGLVEQIDGQMRFTGANAIEAYNSEFADIASGDSLSDQGVQLDSSGAHWHDGTFTKELLTPYLRYSGNYMSEMSIAAMEDIGYETTYDMVTIA</sequence>
<protein>
    <submittedName>
        <fullName evidence="8">Leishmanolysin</fullName>
    </submittedName>
</protein>
<evidence type="ECO:0000256" key="5">
    <source>
        <dbReference type="ARBA" id="ARBA00022833"/>
    </source>
</evidence>
<keyword evidence="6" id="KW-0482">Metalloprotease</keyword>
<dbReference type="RefSeq" id="WP_073036509.1">
    <property type="nucleotide sequence ID" value="NZ_BMLR01000013.1"/>
</dbReference>
<keyword evidence="3" id="KW-0479">Metal-binding</keyword>
<feature type="region of interest" description="Disordered" evidence="7">
    <location>
        <begin position="31"/>
        <end position="59"/>
    </location>
</feature>
<keyword evidence="2" id="KW-0645">Protease</keyword>
<reference evidence="8 9" key="1">
    <citation type="submission" date="2016-11" db="EMBL/GenBank/DDBJ databases">
        <authorList>
            <person name="Jaros S."/>
            <person name="Januszkiewicz K."/>
            <person name="Wedrychowicz H."/>
        </authorList>
    </citation>
    <scope>NUCLEOTIDE SEQUENCE [LARGE SCALE GENOMIC DNA]</scope>
    <source>
        <strain evidence="8 9">DSM 29589</strain>
    </source>
</reference>
<evidence type="ECO:0000256" key="4">
    <source>
        <dbReference type="ARBA" id="ARBA00022801"/>
    </source>
</evidence>
<evidence type="ECO:0000256" key="1">
    <source>
        <dbReference type="ARBA" id="ARBA00001947"/>
    </source>
</evidence>
<feature type="compositionally biased region" description="Gly residues" evidence="7">
    <location>
        <begin position="134"/>
        <end position="143"/>
    </location>
</feature>
<evidence type="ECO:0000256" key="2">
    <source>
        <dbReference type="ARBA" id="ARBA00022670"/>
    </source>
</evidence>
<evidence type="ECO:0000256" key="7">
    <source>
        <dbReference type="SAM" id="MobiDB-lite"/>
    </source>
</evidence>
<evidence type="ECO:0000313" key="8">
    <source>
        <dbReference type="EMBL" id="SHM30732.1"/>
    </source>
</evidence>
<keyword evidence="5" id="KW-0862">Zinc</keyword>
<dbReference type="GO" id="GO:0016020">
    <property type="term" value="C:membrane"/>
    <property type="evidence" value="ECO:0007669"/>
    <property type="project" value="InterPro"/>
</dbReference>
<dbReference type="GO" id="GO:0004222">
    <property type="term" value="F:metalloendopeptidase activity"/>
    <property type="evidence" value="ECO:0007669"/>
    <property type="project" value="InterPro"/>
</dbReference>
<evidence type="ECO:0000256" key="3">
    <source>
        <dbReference type="ARBA" id="ARBA00022723"/>
    </source>
</evidence>